<keyword evidence="5" id="KW-0804">Transcription</keyword>
<dbReference type="FunFam" id="3.40.50.300:FF:000006">
    <property type="entry name" value="DNA-binding transcriptional regulator NtrC"/>
    <property type="match status" value="1"/>
</dbReference>
<dbReference type="PROSITE" id="PS00676">
    <property type="entry name" value="SIGMA54_INTERACT_2"/>
    <property type="match status" value="1"/>
</dbReference>
<dbReference type="Pfam" id="PF25601">
    <property type="entry name" value="AAA_lid_14"/>
    <property type="match status" value="1"/>
</dbReference>
<sequence length="461" mass="51745">MENIIDIALFLSSKPEARDIVEGLEENLVQVKYIVKSGCLNEAAEDMDLSLIGVGVAQLRNSDDLEAFVNTSQSLTKKMPWIGLIEPSVIEHGDARGLVTRNFFAFHEAPYNLYDVACLIRHAKKMADIEYVETAAECSDTLAGDEYEMVGTTACMRKMFDTIRRVSAVDAPVFICGESGTGKELAAHAIHERSRRAAGPFVAVNCGALPANLVQSELFGYEKGAFTGANQRTLGRIESANGGTLFLDEIGDLPLDLQVNLLRFLEDHRIQRVGGREDIEVDVRVLAATHVNLEKAVEEGRFREDLYHRLNVLQINIPALREREDDIEVLAKFFFDKFSDEKSAQLKGFSLEALTIMRQYHWPGNIRELINRVRRAMVMCDKRLIKASDLGLDRRTSCRQRMTLEQARDAAEYNVLISALMRNKKKVKNAADELGISRVTLYRLLEKHGLGKHEKSEDVVS</sequence>
<dbReference type="SUPFAM" id="SSF52540">
    <property type="entry name" value="P-loop containing nucleoside triphosphate hydrolases"/>
    <property type="match status" value="1"/>
</dbReference>
<dbReference type="SUPFAM" id="SSF46689">
    <property type="entry name" value="Homeodomain-like"/>
    <property type="match status" value="1"/>
</dbReference>
<dbReference type="InterPro" id="IPR025943">
    <property type="entry name" value="Sigma_54_int_dom_ATP-bd_2"/>
</dbReference>
<gene>
    <name evidence="7" type="ORF">SAMN05192555_101141</name>
</gene>
<dbReference type="InterPro" id="IPR003593">
    <property type="entry name" value="AAA+_ATPase"/>
</dbReference>
<evidence type="ECO:0000313" key="7">
    <source>
        <dbReference type="EMBL" id="SDK76512.1"/>
    </source>
</evidence>
<evidence type="ECO:0000256" key="4">
    <source>
        <dbReference type="ARBA" id="ARBA00023125"/>
    </source>
</evidence>
<dbReference type="InterPro" id="IPR058031">
    <property type="entry name" value="AAA_lid_NorR"/>
</dbReference>
<dbReference type="Proteomes" id="UP000199107">
    <property type="component" value="Unassembled WGS sequence"/>
</dbReference>
<dbReference type="PANTHER" id="PTHR32071:SF120">
    <property type="entry name" value="TRANSCRIPTIONAL REGULATOR-RELATED"/>
    <property type="match status" value="1"/>
</dbReference>
<dbReference type="PANTHER" id="PTHR32071">
    <property type="entry name" value="TRANSCRIPTIONAL REGULATORY PROTEIN"/>
    <property type="match status" value="1"/>
</dbReference>
<name>A0A1G9EK13_9GAMM</name>
<dbReference type="PROSITE" id="PS00688">
    <property type="entry name" value="SIGMA54_INTERACT_3"/>
    <property type="match status" value="1"/>
</dbReference>
<evidence type="ECO:0000256" key="1">
    <source>
        <dbReference type="ARBA" id="ARBA00022741"/>
    </source>
</evidence>
<evidence type="ECO:0000259" key="6">
    <source>
        <dbReference type="PROSITE" id="PS50045"/>
    </source>
</evidence>
<dbReference type="EMBL" id="FNGH01000001">
    <property type="protein sequence ID" value="SDK76512.1"/>
    <property type="molecule type" value="Genomic_DNA"/>
</dbReference>
<reference evidence="8" key="1">
    <citation type="submission" date="2016-10" db="EMBL/GenBank/DDBJ databases">
        <authorList>
            <person name="Varghese N."/>
            <person name="Submissions S."/>
        </authorList>
    </citation>
    <scope>NUCLEOTIDE SEQUENCE [LARGE SCALE GENOMIC DNA]</scope>
    <source>
        <strain evidence="8">AAP</strain>
    </source>
</reference>
<evidence type="ECO:0000256" key="3">
    <source>
        <dbReference type="ARBA" id="ARBA00023015"/>
    </source>
</evidence>
<dbReference type="GO" id="GO:0006355">
    <property type="term" value="P:regulation of DNA-templated transcription"/>
    <property type="evidence" value="ECO:0007669"/>
    <property type="project" value="InterPro"/>
</dbReference>
<dbReference type="SMART" id="SM00382">
    <property type="entry name" value="AAA"/>
    <property type="match status" value="1"/>
</dbReference>
<evidence type="ECO:0000256" key="5">
    <source>
        <dbReference type="ARBA" id="ARBA00023163"/>
    </source>
</evidence>
<dbReference type="InterPro" id="IPR025944">
    <property type="entry name" value="Sigma_54_int_dom_CS"/>
</dbReference>
<dbReference type="GO" id="GO:0043565">
    <property type="term" value="F:sequence-specific DNA binding"/>
    <property type="evidence" value="ECO:0007669"/>
    <property type="project" value="InterPro"/>
</dbReference>
<dbReference type="InterPro" id="IPR027417">
    <property type="entry name" value="P-loop_NTPase"/>
</dbReference>
<dbReference type="Pfam" id="PF02954">
    <property type="entry name" value="HTH_8"/>
    <property type="match status" value="1"/>
</dbReference>
<keyword evidence="1" id="KW-0547">Nucleotide-binding</keyword>
<dbReference type="InterPro" id="IPR002197">
    <property type="entry name" value="HTH_Fis"/>
</dbReference>
<dbReference type="Gene3D" id="3.40.50.300">
    <property type="entry name" value="P-loop containing nucleotide triphosphate hydrolases"/>
    <property type="match status" value="1"/>
</dbReference>
<organism evidence="7 8">
    <name type="scientific">Franzmannia pantelleriensis</name>
    <dbReference type="NCBI Taxonomy" id="48727"/>
    <lineage>
        <taxon>Bacteria</taxon>
        <taxon>Pseudomonadati</taxon>
        <taxon>Pseudomonadota</taxon>
        <taxon>Gammaproteobacteria</taxon>
        <taxon>Oceanospirillales</taxon>
        <taxon>Halomonadaceae</taxon>
        <taxon>Franzmannia</taxon>
    </lineage>
</organism>
<keyword evidence="4 7" id="KW-0238">DNA-binding</keyword>
<dbReference type="CDD" id="cd00009">
    <property type="entry name" value="AAA"/>
    <property type="match status" value="1"/>
</dbReference>
<evidence type="ECO:0000313" key="8">
    <source>
        <dbReference type="Proteomes" id="UP000199107"/>
    </source>
</evidence>
<dbReference type="InterPro" id="IPR009057">
    <property type="entry name" value="Homeodomain-like_sf"/>
</dbReference>
<keyword evidence="8" id="KW-1185">Reference proteome</keyword>
<keyword evidence="2" id="KW-0067">ATP-binding</keyword>
<dbReference type="GO" id="GO:0005524">
    <property type="term" value="F:ATP binding"/>
    <property type="evidence" value="ECO:0007669"/>
    <property type="project" value="UniProtKB-KW"/>
</dbReference>
<dbReference type="PROSITE" id="PS50045">
    <property type="entry name" value="SIGMA54_INTERACT_4"/>
    <property type="match status" value="1"/>
</dbReference>
<dbReference type="Pfam" id="PF00158">
    <property type="entry name" value="Sigma54_activat"/>
    <property type="match status" value="1"/>
</dbReference>
<protein>
    <submittedName>
        <fullName evidence="7">DNA-binding transcriptional response regulator, NtrC family, contains REC, AAA-type ATPase, and a Fis-type DNA-binding domains</fullName>
    </submittedName>
</protein>
<dbReference type="InterPro" id="IPR002078">
    <property type="entry name" value="Sigma_54_int"/>
</dbReference>
<feature type="domain" description="Sigma-54 factor interaction" evidence="6">
    <location>
        <begin position="149"/>
        <end position="378"/>
    </location>
</feature>
<dbReference type="Gene3D" id="1.10.10.60">
    <property type="entry name" value="Homeodomain-like"/>
    <property type="match status" value="1"/>
</dbReference>
<accession>A0A1G9EK13</accession>
<dbReference type="STRING" id="48727.SAMN05192555_101141"/>
<dbReference type="Gene3D" id="1.10.8.60">
    <property type="match status" value="1"/>
</dbReference>
<evidence type="ECO:0000256" key="2">
    <source>
        <dbReference type="ARBA" id="ARBA00022840"/>
    </source>
</evidence>
<keyword evidence="3" id="KW-0805">Transcription regulation</keyword>
<proteinExistence type="predicted"/>
<dbReference type="AlphaFoldDB" id="A0A1G9EK13"/>